<dbReference type="AlphaFoldDB" id="A0A6P1MFF0"/>
<keyword evidence="2" id="KW-1185">Reference proteome</keyword>
<dbReference type="KEGG" id="amic:Ami3637_14495"/>
<name>A0A6P1MFF0_9FIRM</name>
<evidence type="ECO:0000313" key="2">
    <source>
        <dbReference type="Proteomes" id="UP000463883"/>
    </source>
</evidence>
<gene>
    <name evidence="1" type="ORF">Ami3637_14495</name>
</gene>
<dbReference type="EMBL" id="CP047591">
    <property type="protein sequence ID" value="QHI73420.1"/>
    <property type="molecule type" value="Genomic_DNA"/>
</dbReference>
<protein>
    <submittedName>
        <fullName evidence="1">Uncharacterized protein</fullName>
    </submittedName>
</protein>
<reference evidence="1 2" key="1">
    <citation type="submission" date="2020-01" db="EMBL/GenBank/DDBJ databases">
        <title>Genomic analysis of Aminipila sp. CBA3637.</title>
        <authorList>
            <person name="Kim Y.B."/>
            <person name="Roh S.W."/>
        </authorList>
    </citation>
    <scope>NUCLEOTIDE SEQUENCE [LARGE SCALE GENOMIC DNA]</scope>
    <source>
        <strain evidence="1 2">CBA3637</strain>
    </source>
</reference>
<sequence length="75" mass="8953">MKEFTVLKLLDKIHLIFKSLGIDYTVMRKILQIKFVMDERRTPTILMDGKNRENKNSFKTSLGMYIFMGFLLDYL</sequence>
<organism evidence="1 2">
    <name type="scientific">Aminipila terrae</name>
    <dbReference type="NCBI Taxonomy" id="2697030"/>
    <lineage>
        <taxon>Bacteria</taxon>
        <taxon>Bacillati</taxon>
        <taxon>Bacillota</taxon>
        <taxon>Clostridia</taxon>
        <taxon>Peptostreptococcales</taxon>
        <taxon>Anaerovoracaceae</taxon>
        <taxon>Aminipila</taxon>
    </lineage>
</organism>
<dbReference type="RefSeq" id="WP_162363185.1">
    <property type="nucleotide sequence ID" value="NZ_CP047591.1"/>
</dbReference>
<evidence type="ECO:0000313" key="1">
    <source>
        <dbReference type="EMBL" id="QHI73420.1"/>
    </source>
</evidence>
<accession>A0A6P1MFF0</accession>
<proteinExistence type="predicted"/>
<dbReference type="Proteomes" id="UP000463883">
    <property type="component" value="Chromosome"/>
</dbReference>